<dbReference type="InterPro" id="IPR028938">
    <property type="entry name" value="Rsf1-like"/>
</dbReference>
<dbReference type="GO" id="GO:0031213">
    <property type="term" value="C:RSF complex"/>
    <property type="evidence" value="ECO:0007669"/>
    <property type="project" value="InterPro"/>
</dbReference>
<dbReference type="CDD" id="cd15543">
    <property type="entry name" value="PHD_RSF1"/>
    <property type="match status" value="1"/>
</dbReference>
<evidence type="ECO:0000256" key="13">
    <source>
        <dbReference type="SAM" id="MobiDB-lite"/>
    </source>
</evidence>
<evidence type="ECO:0000256" key="5">
    <source>
        <dbReference type="ARBA" id="ARBA00022490"/>
    </source>
</evidence>
<evidence type="ECO:0000256" key="12">
    <source>
        <dbReference type="PROSITE-ProRule" id="PRU00146"/>
    </source>
</evidence>
<dbReference type="InterPro" id="IPR011011">
    <property type="entry name" value="Znf_FYVE_PHD"/>
</dbReference>
<dbReference type="GO" id="GO:0008270">
    <property type="term" value="F:zinc ion binding"/>
    <property type="evidence" value="ECO:0007669"/>
    <property type="project" value="UniProtKB-KW"/>
</dbReference>
<feature type="compositionally biased region" description="Basic residues" evidence="13">
    <location>
        <begin position="1006"/>
        <end position="1026"/>
    </location>
</feature>
<comment type="function">
    <text evidence="11">Involved in both the assembly of spliceosomal snRNPs and the methylation of Sm proteins. Chaperone that regulates the assembly of spliceosomal U1, U2, U4 and U5 small nuclear ribonucleoproteins (snRNPs), the building blocks of the spliceosome, and thereby plays an important role in the splicing of cellular pre-mRNAs. Most spliceosomal snRNPs contain a common set of Sm proteins SNRPB, SNRPD1, SNRPD2, SNRPD3, SNRPE, SNRPF and SNRPG that assemble in a heptameric protein ring on the Sm site of the small nuclear RNA to form the core snRNP (Sm core). In the cytosol, the Sm proteins SNRPD1, SNRPD2, SNRPE, SNRPF and SNRPG are trapped in an inactive 6S pICln-Sm complex by the chaperone CLNS1A that controls the assembly of the core snRNP. Dissociation by the SMN complex of CLNS1A from the trapped Sm proteins and their transfer to an SMN-Sm complex triggers the assembly of core snRNPs and their transport to the nucleus.</text>
</comment>
<feature type="region of interest" description="Disordered" evidence="13">
    <location>
        <begin position="1265"/>
        <end position="1581"/>
    </location>
</feature>
<feature type="compositionally biased region" description="Polar residues" evidence="13">
    <location>
        <begin position="393"/>
        <end position="403"/>
    </location>
</feature>
<proteinExistence type="inferred from homology"/>
<feature type="compositionally biased region" description="Basic residues" evidence="13">
    <location>
        <begin position="1481"/>
        <end position="1491"/>
    </location>
</feature>
<dbReference type="InterPro" id="IPR001965">
    <property type="entry name" value="Znf_PHD"/>
</dbReference>
<comment type="similarity">
    <text evidence="3">Belongs to the pICln (TC 1.A.47) family.</text>
</comment>
<keyword evidence="6" id="KW-0479">Metal-binding</keyword>
<feature type="compositionally biased region" description="Basic and acidic residues" evidence="13">
    <location>
        <begin position="196"/>
        <end position="232"/>
    </location>
</feature>
<feature type="compositionally biased region" description="Basic and acidic residues" evidence="13">
    <location>
        <begin position="879"/>
        <end position="899"/>
    </location>
</feature>
<sequence length="2014" mass="226987">RYGALLDLPELTFPQLERYLQETSTVPKLLVDLHVKLLRKIGKSVSADRWEKYLVKICQDFNTTWAWELEKKGYREMTVECKTGILKYLCECQFDDNVKFKTAINEEDPDKMRLQPIGRDKDGLMYWFQLDQDHNVRVYVEEQDDLDGSSWKCIVRNRNDLAQILELLKTQIDPSLLVKKDQEEGSSSNSPNPETEENKKKEEEDGEVKKDEGLDEEKSPKTEKKDSEKDDTLAQTDSVKQEVAEGKEALTDKDTKEDVKSDKPIVVEGTITKAVKEEPMEEDESINNTSESTSEKTGAPLPSEHTGEVKKSDEIQKALKNDQQAKIPLKKREMKRSEDFATNNCGSGGSSIIMRNPTVKEVRPAGEENGLSSENLNGDVSPDVAAEGDSQARDNLQIKQTELQVKDQQADAEVKKTIKQLSETKQEGGHEEKQEKMDATTGKSQTSMEESMEVEEPAASKGDQETSPKREETAQTTEKSSEAIPLQADSEKPDESDKMEIAEDCSKPLDEEAPENTGVKKPVDQAENEKERETLKESPCPNERDMNQKREEIKLESGDTASNEKADAAKDDKTQMGTEASMETEISTSQDSTKQQSDAHEQRRLGARKADKPCTSEETKRPDDEASSTTLEDCALLDGDKKPESGSTKQSETQELHKEDTIPVKEKEESEPLKEEKKLPEDSNVSKEKENPSLPKENEKTEDCEKSAVCEETITETAAKESLKSEHDRMSDNTAMPDTEGTDSVATQKESEDQEKQNAMKKTEETPSPAVSKTEKVVKEEKPVEVISADTKDANTDNKEGKEQNMVVKKEPSDATSKVCDAELPKEACTEKGVQEEHPVEESKVSTEESSVDQKEHGEHKSTSEKEASPCGEPTEDQTQAKEEEKTKTGKGEAEDGKVPPEVPQEGIRLKIKVPAHRRRAELQREEGKGDSESEASEGRYLRRSPRICRPTAKLAEIQDRKVEKKQVTPSVEKEKEENEEKEIEENAVQKKPREKKVEQEGQAKPKGRRQRRMRWSQVRSRRKKKDSKEDYEEGEDDESSSEEEETEEDDSDEDYQVEKKKRRRNRNKERNSSDTSTSSSDDLPPNDDPCKHCGLPNHPELILLCDSCDSGYHTACLRPPLMIIPDGEWFCPPCQHKLLCDKLEEQLQNLDVVLKKKERAERRKERLVYVGISVENIITPTVEPMEEKQEEVVKEKKEVKKKSWGRRSTRAKKYISYRFDEFDEAIEEAIEEDIKEAEGGGAGRGKDMANITGHRGKDMSAILQEEGKENGRPKRSNAGQRRKKRRRLNDLDSDSTVDEEESEEEFRISDSSEEEEFVASDNDVDSEGEAKSFDDSDFGSDGRGPNTGSFPSRRRPTKRWNKRPHRRRRPRGYSDDEELEETDEEDEEEEMVTEGSSEFSDSDLDMRRRRSHRSQKKQVNYCEASDSDGSQGSRNKDKAKKRRHLSSSESDASFRSMDSDEEDGKSKKHRVVLSEEESRKRHRRLSLKRRRESEDDDDNSSDSDDSEEEERPIRKRVNRIDSDDSDEEEAEKEKKSTEKEAEKEKKSTEKEAEDTVAKGVSPLDYSLELPPTNGQSPMKTLEGLISQPATGMSNPALMSQIGVKNSSAPQPVSIGANGLVTQEMAPQDEDEDDLLGVTDLVDYGSLCSLQQALCSARNSDDLGNVLSRVPKSSDSILLATSTCLSYRMKVINLAFVLVAEADSTSCCKDRVIPCALAYLRSCYWGPFHLAEVKDFSHLCLLYPVRERQSGQTVRIPMQFRLLRLKGKKKSRRMVVLQNVSPPREGVRHEEMDITAVLDGKRLGSGTLCVAESLVSWVDGSGVGFSLDYPSISLHAISRDLSAYPAEHLYVQVNSKHQEDSKDDEVKAKEEADGSDDDEEDDDDVSTGAFTEIRFVPNDKGSLEKMFVAMSECQALHPDPDDSDSDFDGDEYDVEEAEQGQIDLPTYYSFEEGMSQLTMEGQATLERLEGVLGQSSAPQHCMAGVRTEDAAQAVAQDGLMHFYNIQAQNSNTHI</sequence>
<dbReference type="GO" id="GO:0006884">
    <property type="term" value="P:cell volume homeostasis"/>
    <property type="evidence" value="ECO:0007669"/>
    <property type="project" value="InterPro"/>
</dbReference>
<feature type="compositionally biased region" description="Acidic residues" evidence="13">
    <location>
        <begin position="1873"/>
        <end position="1885"/>
    </location>
</feature>
<evidence type="ECO:0000256" key="8">
    <source>
        <dbReference type="ARBA" id="ARBA00022833"/>
    </source>
</evidence>
<dbReference type="GO" id="GO:0005829">
    <property type="term" value="C:cytosol"/>
    <property type="evidence" value="ECO:0007669"/>
    <property type="project" value="InterPro"/>
</dbReference>
<evidence type="ECO:0000256" key="4">
    <source>
        <dbReference type="ARBA" id="ARBA00015653"/>
    </source>
</evidence>
<dbReference type="Gene3D" id="2.30.29.30">
    <property type="entry name" value="Pleckstrin-homology domain (PH domain)/Phosphotyrosine-binding domain (PTB)"/>
    <property type="match status" value="1"/>
</dbReference>
<dbReference type="PRINTS" id="PR01348">
    <property type="entry name" value="ICLNCHANNEL"/>
</dbReference>
<keyword evidence="7 12" id="KW-0863">Zinc-finger</keyword>
<dbReference type="InterPro" id="IPR019787">
    <property type="entry name" value="Znf_PHD-finger"/>
</dbReference>
<feature type="compositionally biased region" description="Basic and acidic residues" evidence="13">
    <location>
        <begin position="1532"/>
        <end position="1557"/>
    </location>
</feature>
<feature type="non-terminal residue" evidence="15">
    <location>
        <position position="2014"/>
    </location>
</feature>
<feature type="compositionally biased region" description="Acidic residues" evidence="13">
    <location>
        <begin position="1495"/>
        <end position="1511"/>
    </location>
</feature>
<feature type="compositionally biased region" description="Basic and acidic residues" evidence="13">
    <location>
        <begin position="749"/>
        <end position="765"/>
    </location>
</feature>
<feature type="region of interest" description="Disordered" evidence="13">
    <location>
        <begin position="1855"/>
        <end position="1891"/>
    </location>
</feature>
<keyword evidence="8" id="KW-0862">Zinc</keyword>
<dbReference type="PANTHER" id="PTHR14296:SF18">
    <property type="entry name" value="REMODELING AND SPACING FACTOR 1 ISOFORM X1"/>
    <property type="match status" value="1"/>
</dbReference>
<feature type="compositionally biased region" description="Basic and acidic residues" evidence="13">
    <location>
        <begin position="921"/>
        <end position="941"/>
    </location>
</feature>
<feature type="domain" description="PHD-type" evidence="14">
    <location>
        <begin position="1088"/>
        <end position="1138"/>
    </location>
</feature>
<comment type="caution">
    <text evidence="15">The sequence shown here is derived from an EMBL/GenBank/DDBJ whole genome shotgun (WGS) entry which is preliminary data.</text>
</comment>
<dbReference type="InterPro" id="IPR013083">
    <property type="entry name" value="Znf_RING/FYVE/PHD"/>
</dbReference>
<feature type="compositionally biased region" description="Acidic residues" evidence="13">
    <location>
        <begin position="1376"/>
        <end position="1393"/>
    </location>
</feature>
<organism evidence="15 16">
    <name type="scientific">Hemibagrus guttatus</name>
    <dbReference type="NCBI Taxonomy" id="175788"/>
    <lineage>
        <taxon>Eukaryota</taxon>
        <taxon>Metazoa</taxon>
        <taxon>Chordata</taxon>
        <taxon>Craniata</taxon>
        <taxon>Vertebrata</taxon>
        <taxon>Euteleostomi</taxon>
        <taxon>Actinopterygii</taxon>
        <taxon>Neopterygii</taxon>
        <taxon>Teleostei</taxon>
        <taxon>Ostariophysi</taxon>
        <taxon>Siluriformes</taxon>
        <taxon>Bagridae</taxon>
        <taxon>Hemibagrus</taxon>
    </lineage>
</organism>
<accession>A0AAE0QJV4</accession>
<feature type="compositionally biased region" description="Acidic residues" evidence="13">
    <location>
        <begin position="1312"/>
        <end position="1328"/>
    </location>
</feature>
<evidence type="ECO:0000256" key="10">
    <source>
        <dbReference type="ARBA" id="ARBA00033090"/>
    </source>
</evidence>
<evidence type="ECO:0000313" key="15">
    <source>
        <dbReference type="EMBL" id="KAK3522252.1"/>
    </source>
</evidence>
<feature type="compositionally biased region" description="Basic and acidic residues" evidence="13">
    <location>
        <begin position="521"/>
        <end position="574"/>
    </location>
</feature>
<evidence type="ECO:0000256" key="7">
    <source>
        <dbReference type="ARBA" id="ARBA00022771"/>
    </source>
</evidence>
<dbReference type="PANTHER" id="PTHR14296">
    <property type="entry name" value="REMODELING AND SPACING FACTOR 1"/>
    <property type="match status" value="1"/>
</dbReference>
<feature type="compositionally biased region" description="Acidic residues" evidence="13">
    <location>
        <begin position="1030"/>
        <end position="1056"/>
    </location>
</feature>
<dbReference type="GO" id="GO:0034715">
    <property type="term" value="C:pICln-Sm protein complex"/>
    <property type="evidence" value="ECO:0007669"/>
    <property type="project" value="InterPro"/>
</dbReference>
<dbReference type="Pfam" id="PF00628">
    <property type="entry name" value="PHD"/>
    <property type="match status" value="1"/>
</dbReference>
<dbReference type="Proteomes" id="UP001274896">
    <property type="component" value="Unassembled WGS sequence"/>
</dbReference>
<feature type="compositionally biased region" description="Low complexity" evidence="13">
    <location>
        <begin position="1074"/>
        <end position="1083"/>
    </location>
</feature>
<dbReference type="InterPro" id="IPR028942">
    <property type="entry name" value="WHIM1_dom"/>
</dbReference>
<dbReference type="SUPFAM" id="SSF57903">
    <property type="entry name" value="FYVE/PHD zinc finger"/>
    <property type="match status" value="1"/>
</dbReference>
<dbReference type="InterPro" id="IPR019786">
    <property type="entry name" value="Zinc_finger_PHD-type_CS"/>
</dbReference>
<dbReference type="PROSITE" id="PS50016">
    <property type="entry name" value="ZF_PHD_2"/>
    <property type="match status" value="1"/>
</dbReference>
<evidence type="ECO:0000256" key="3">
    <source>
        <dbReference type="ARBA" id="ARBA00007054"/>
    </source>
</evidence>
<feature type="region of interest" description="Disordered" evidence="13">
    <location>
        <begin position="178"/>
        <end position="1087"/>
    </location>
</feature>
<evidence type="ECO:0000256" key="11">
    <source>
        <dbReference type="ARBA" id="ARBA00045890"/>
    </source>
</evidence>
<feature type="compositionally biased region" description="Basic and acidic residues" evidence="13">
    <location>
        <begin position="597"/>
        <end position="624"/>
    </location>
</feature>
<keyword evidence="16" id="KW-1185">Reference proteome</keyword>
<comment type="subcellular location">
    <subcellularLocation>
        <location evidence="2">Cytoplasm</location>
    </subcellularLocation>
    <subcellularLocation>
        <location evidence="1">Nucleus</location>
    </subcellularLocation>
</comment>
<dbReference type="GO" id="GO:0034709">
    <property type="term" value="C:methylosome"/>
    <property type="evidence" value="ECO:0007669"/>
    <property type="project" value="InterPro"/>
</dbReference>
<feature type="compositionally biased region" description="Basic and acidic residues" evidence="13">
    <location>
        <begin position="1856"/>
        <end position="1872"/>
    </location>
</feature>
<dbReference type="Pfam" id="PF03517">
    <property type="entry name" value="Voldacs"/>
    <property type="match status" value="1"/>
</dbReference>
<dbReference type="SMART" id="SM00249">
    <property type="entry name" value="PHD"/>
    <property type="match status" value="1"/>
</dbReference>
<dbReference type="GO" id="GO:0005886">
    <property type="term" value="C:plasma membrane"/>
    <property type="evidence" value="ECO:0007669"/>
    <property type="project" value="InterPro"/>
</dbReference>
<feature type="compositionally biased region" description="Basic residues" evidence="13">
    <location>
        <begin position="1408"/>
        <end position="1417"/>
    </location>
</feature>
<feature type="compositionally biased region" description="Basic and acidic residues" evidence="13">
    <location>
        <begin position="718"/>
        <end position="731"/>
    </location>
</feature>
<dbReference type="Pfam" id="PF15612">
    <property type="entry name" value="WHIM1"/>
    <property type="match status" value="1"/>
</dbReference>
<dbReference type="EMBL" id="JAUCMX010000015">
    <property type="protein sequence ID" value="KAK3522252.1"/>
    <property type="molecule type" value="Genomic_DNA"/>
</dbReference>
<dbReference type="InterPro" id="IPR011993">
    <property type="entry name" value="PH-like_dom_sf"/>
</dbReference>
<feature type="compositionally biased region" description="Basic residues" evidence="13">
    <location>
        <begin position="1353"/>
        <end position="1372"/>
    </location>
</feature>
<protein>
    <recommendedName>
        <fullName evidence="4">Methylosome subunit pICln</fullName>
    </recommendedName>
    <alternativeName>
        <fullName evidence="10">Chloride conductance regulatory protein ICln</fullName>
    </alternativeName>
</protein>
<feature type="compositionally biased region" description="Basic residues" evidence="13">
    <location>
        <begin position="910"/>
        <end position="920"/>
    </location>
</feature>
<feature type="compositionally biased region" description="Basic and acidic residues" evidence="13">
    <location>
        <begin position="305"/>
        <end position="320"/>
    </location>
</feature>
<feature type="compositionally biased region" description="Basic and acidic residues" evidence="13">
    <location>
        <begin position="957"/>
        <end position="979"/>
    </location>
</feature>
<gene>
    <name evidence="15" type="ORF">QTP70_034145</name>
</gene>
<feature type="compositionally biased region" description="Basic and acidic residues" evidence="13">
    <location>
        <begin position="489"/>
        <end position="510"/>
    </location>
</feature>
<dbReference type="GO" id="GO:0042393">
    <property type="term" value="F:histone binding"/>
    <property type="evidence" value="ECO:0007669"/>
    <property type="project" value="TreeGrafter"/>
</dbReference>
<feature type="compositionally biased region" description="Basic and acidic residues" evidence="13">
    <location>
        <begin position="820"/>
        <end position="868"/>
    </location>
</feature>
<keyword evidence="5" id="KW-0963">Cytoplasm</keyword>
<evidence type="ECO:0000256" key="1">
    <source>
        <dbReference type="ARBA" id="ARBA00004123"/>
    </source>
</evidence>
<feature type="compositionally biased region" description="Polar residues" evidence="13">
    <location>
        <begin position="732"/>
        <end position="748"/>
    </location>
</feature>
<feature type="compositionally biased region" description="Basic and acidic residues" evidence="13">
    <location>
        <begin position="773"/>
        <end position="813"/>
    </location>
</feature>
<dbReference type="GO" id="GO:0006821">
    <property type="term" value="P:chloride transport"/>
    <property type="evidence" value="ECO:0007669"/>
    <property type="project" value="InterPro"/>
</dbReference>
<keyword evidence="9" id="KW-0539">Nucleus</keyword>
<feature type="compositionally biased region" description="Basic and acidic residues" evidence="13">
    <location>
        <begin position="239"/>
        <end position="265"/>
    </location>
</feature>
<feature type="non-terminal residue" evidence="15">
    <location>
        <position position="1"/>
    </location>
</feature>
<dbReference type="InterPro" id="IPR003521">
    <property type="entry name" value="ICln"/>
</dbReference>
<evidence type="ECO:0000259" key="14">
    <source>
        <dbReference type="PROSITE" id="PS50016"/>
    </source>
</evidence>
<feature type="compositionally biased region" description="Basic and acidic residues" evidence="13">
    <location>
        <begin position="404"/>
        <end position="438"/>
    </location>
</feature>
<feature type="compositionally biased region" description="Basic and acidic residues" evidence="13">
    <location>
        <begin position="462"/>
        <end position="473"/>
    </location>
</feature>
<feature type="compositionally biased region" description="Acidic residues" evidence="13">
    <location>
        <begin position="1292"/>
        <end position="1305"/>
    </location>
</feature>
<dbReference type="GO" id="GO:0045892">
    <property type="term" value="P:negative regulation of DNA-templated transcription"/>
    <property type="evidence" value="ECO:0007669"/>
    <property type="project" value="TreeGrafter"/>
</dbReference>
<evidence type="ECO:0000256" key="9">
    <source>
        <dbReference type="ARBA" id="ARBA00023242"/>
    </source>
</evidence>
<name>A0AAE0QJV4_9TELE</name>
<feature type="compositionally biased region" description="Basic and acidic residues" evidence="13">
    <location>
        <begin position="652"/>
        <end position="709"/>
    </location>
</feature>
<evidence type="ECO:0000313" key="16">
    <source>
        <dbReference type="Proteomes" id="UP001274896"/>
    </source>
</evidence>
<evidence type="ECO:0000256" key="2">
    <source>
        <dbReference type="ARBA" id="ARBA00004496"/>
    </source>
</evidence>
<reference evidence="15" key="1">
    <citation type="submission" date="2023-06" db="EMBL/GenBank/DDBJ databases">
        <title>Male Hemibagrus guttatus genome.</title>
        <authorList>
            <person name="Bian C."/>
        </authorList>
    </citation>
    <scope>NUCLEOTIDE SEQUENCE</scope>
    <source>
        <strain evidence="15">Male_cb2023</strain>
        <tissue evidence="15">Muscle</tissue>
    </source>
</reference>
<evidence type="ECO:0000256" key="6">
    <source>
        <dbReference type="ARBA" id="ARBA00022723"/>
    </source>
</evidence>
<dbReference type="PROSITE" id="PS01359">
    <property type="entry name" value="ZF_PHD_1"/>
    <property type="match status" value="1"/>
</dbReference>
<dbReference type="GO" id="GO:0000387">
    <property type="term" value="P:spliceosomal snRNP assembly"/>
    <property type="evidence" value="ECO:0007669"/>
    <property type="project" value="InterPro"/>
</dbReference>
<dbReference type="InterPro" id="IPR039924">
    <property type="entry name" value="ICln/Lot5/Saf5"/>
</dbReference>
<dbReference type="Gene3D" id="3.30.40.10">
    <property type="entry name" value="Zinc/RING finger domain, C3HC4 (zinc finger)"/>
    <property type="match status" value="1"/>
</dbReference>
<feature type="compositionally biased region" description="Low complexity" evidence="13">
    <location>
        <begin position="587"/>
        <end position="596"/>
    </location>
</feature>